<evidence type="ECO:0000313" key="1">
    <source>
        <dbReference type="EMBL" id="RWR52221.1"/>
    </source>
</evidence>
<proteinExistence type="predicted"/>
<reference evidence="1 2" key="2">
    <citation type="submission" date="2019-01" db="EMBL/GenBank/DDBJ databases">
        <title>Sinorhodobacter populi sp. nov. isolated from the symptomatic bark tissue of Populus euramericana canker.</title>
        <authorList>
            <person name="Xu G."/>
        </authorList>
    </citation>
    <scope>NUCLEOTIDE SEQUENCE [LARGE SCALE GENOMIC DNA]</scope>
    <source>
        <strain evidence="1 2">CGMCC 1.12963</strain>
    </source>
</reference>
<organism evidence="1 2">
    <name type="scientific">Paenirhodobacter huangdaonensis</name>
    <dbReference type="NCBI Taxonomy" id="2501515"/>
    <lineage>
        <taxon>Bacteria</taxon>
        <taxon>Pseudomonadati</taxon>
        <taxon>Pseudomonadota</taxon>
        <taxon>Alphaproteobacteria</taxon>
        <taxon>Rhodobacterales</taxon>
        <taxon>Rhodobacter group</taxon>
        <taxon>Paenirhodobacter</taxon>
    </lineage>
</organism>
<gene>
    <name evidence="1" type="ORF">EOW66_10715</name>
</gene>
<protein>
    <submittedName>
        <fullName evidence="1">Uncharacterized protein</fullName>
    </submittedName>
</protein>
<sequence length="115" mass="13190">MDKHEASLIIGQNAVVSPYYSDQSFVGRLHEEKIWDHSLFRQLSEAINIHAGKEVGQEIREMAFDIYSYVVGTSLLGHTDPNDCFRISNVGNDQLYELRSDVELVFHRLLGSRKH</sequence>
<dbReference type="EMBL" id="SAVA01000005">
    <property type="protein sequence ID" value="RWR52221.1"/>
    <property type="molecule type" value="Genomic_DNA"/>
</dbReference>
<accession>A0A443LSV6</accession>
<dbReference type="RefSeq" id="WP_128156354.1">
    <property type="nucleotide sequence ID" value="NZ_JBHSOM010000006.1"/>
</dbReference>
<reference evidence="2" key="1">
    <citation type="submission" date="2019-01" db="EMBL/GenBank/DDBJ databases">
        <title>Sinorhodobacter populi sp. nov. isolated from the symptomatic bark tissue of Populus euramericana canker.</title>
        <authorList>
            <person name="Li Y."/>
        </authorList>
    </citation>
    <scope>NUCLEOTIDE SEQUENCE [LARGE SCALE GENOMIC DNA]</scope>
    <source>
        <strain evidence="2">CGMCC 1.12963</strain>
    </source>
</reference>
<dbReference type="AlphaFoldDB" id="A0A443LSV6"/>
<evidence type="ECO:0000313" key="2">
    <source>
        <dbReference type="Proteomes" id="UP000288071"/>
    </source>
</evidence>
<comment type="caution">
    <text evidence="1">The sequence shown here is derived from an EMBL/GenBank/DDBJ whole genome shotgun (WGS) entry which is preliminary data.</text>
</comment>
<name>A0A443LSV6_9RHOB</name>
<keyword evidence="2" id="KW-1185">Reference proteome</keyword>
<dbReference type="Proteomes" id="UP000288071">
    <property type="component" value="Unassembled WGS sequence"/>
</dbReference>